<protein>
    <submittedName>
        <fullName evidence="1">Uncharacterized protein</fullName>
    </submittedName>
</protein>
<dbReference type="Proteomes" id="UP000823775">
    <property type="component" value="Unassembled WGS sequence"/>
</dbReference>
<gene>
    <name evidence="1" type="ORF">HAX54_048758</name>
</gene>
<proteinExistence type="predicted"/>
<feature type="non-terminal residue" evidence="1">
    <location>
        <position position="267"/>
    </location>
</feature>
<name>A0ABS8SUT4_DATST</name>
<accession>A0ABS8SUT4</accession>
<reference evidence="1 2" key="1">
    <citation type="journal article" date="2021" name="BMC Genomics">
        <title>Datura genome reveals duplications of psychoactive alkaloid biosynthetic genes and high mutation rate following tissue culture.</title>
        <authorList>
            <person name="Rajewski A."/>
            <person name="Carter-House D."/>
            <person name="Stajich J."/>
            <person name="Litt A."/>
        </authorList>
    </citation>
    <scope>NUCLEOTIDE SEQUENCE [LARGE SCALE GENOMIC DNA]</scope>
    <source>
        <strain evidence="1">AR-01</strain>
    </source>
</reference>
<dbReference type="EMBL" id="JACEIK010000810">
    <property type="protein sequence ID" value="MCD7462556.1"/>
    <property type="molecule type" value="Genomic_DNA"/>
</dbReference>
<comment type="caution">
    <text evidence="1">The sequence shown here is derived from an EMBL/GenBank/DDBJ whole genome shotgun (WGS) entry which is preliminary data.</text>
</comment>
<keyword evidence="2" id="KW-1185">Reference proteome</keyword>
<sequence length="267" mass="29975">MGFGSSGNGSDNDPLLDPMDCAVDHWSTTSELWHTCVLQICSYVSQVRRTSSSLCQVFWTTPALYSDWVAAQVYVVASKCRSRLFNGRLLWVGGNDGDAERCNYPAECEAHGTMLLPLHLVSKKDRHHTPRTLEVEEVSYDSFPHRKLILNHFHIPPIIRYGALVVMGTPPSSQGWLASGWRCSECSHLLSQSTHFSFKPWLTRNWISCILDLCAMLSKLIGGELWNSVVEQRLACGRCRKNSYTSFGKYGSVGMSEWAPVMARPNL</sequence>
<evidence type="ECO:0000313" key="1">
    <source>
        <dbReference type="EMBL" id="MCD7462556.1"/>
    </source>
</evidence>
<evidence type="ECO:0000313" key="2">
    <source>
        <dbReference type="Proteomes" id="UP000823775"/>
    </source>
</evidence>
<organism evidence="1 2">
    <name type="scientific">Datura stramonium</name>
    <name type="common">Jimsonweed</name>
    <name type="synonym">Common thornapple</name>
    <dbReference type="NCBI Taxonomy" id="4076"/>
    <lineage>
        <taxon>Eukaryota</taxon>
        <taxon>Viridiplantae</taxon>
        <taxon>Streptophyta</taxon>
        <taxon>Embryophyta</taxon>
        <taxon>Tracheophyta</taxon>
        <taxon>Spermatophyta</taxon>
        <taxon>Magnoliopsida</taxon>
        <taxon>eudicotyledons</taxon>
        <taxon>Gunneridae</taxon>
        <taxon>Pentapetalae</taxon>
        <taxon>asterids</taxon>
        <taxon>lamiids</taxon>
        <taxon>Solanales</taxon>
        <taxon>Solanaceae</taxon>
        <taxon>Solanoideae</taxon>
        <taxon>Datureae</taxon>
        <taxon>Datura</taxon>
    </lineage>
</organism>